<name>A0A1X9YQW7_9BACT</name>
<gene>
    <name evidence="2" type="ORF">CA264_07340</name>
</gene>
<protein>
    <recommendedName>
        <fullName evidence="4">Transmembrane protein</fullName>
    </recommendedName>
</protein>
<dbReference type="KEGG" id="pact:CA264_07340"/>
<keyword evidence="1" id="KW-1133">Transmembrane helix</keyword>
<feature type="transmembrane region" description="Helical" evidence="1">
    <location>
        <begin position="161"/>
        <end position="181"/>
    </location>
</feature>
<keyword evidence="1" id="KW-0472">Membrane</keyword>
<sequence length="187" mass="21608">MTHPYFKKLFFIFLLLFCSCVTERKAKEYFEEHPEQLAAYVDKNEAYTEEYGAAYAAKHFPGKKYPPDITPKPYLAPGRLSPYPAVPEEGPTAAGEGITSNCPVCKPERVSEIIYVEDTSKLDALRVMLDNERSAYNVVTQQLRETETERDYWQEQNRKKFWALIAMAVFAVLYILFRVLASRIRTT</sequence>
<dbReference type="AlphaFoldDB" id="A0A1X9YQW7"/>
<dbReference type="EMBL" id="CP021235">
    <property type="protein sequence ID" value="ARS35267.1"/>
    <property type="molecule type" value="Genomic_DNA"/>
</dbReference>
<dbReference type="OrthoDB" id="852810at2"/>
<keyword evidence="3" id="KW-1185">Reference proteome</keyword>
<evidence type="ECO:0000313" key="2">
    <source>
        <dbReference type="EMBL" id="ARS35267.1"/>
    </source>
</evidence>
<proteinExistence type="predicted"/>
<reference evidence="3" key="1">
    <citation type="submission" date="2017-05" db="EMBL/GenBank/DDBJ databases">
        <authorList>
            <person name="Ray J."/>
            <person name="Price M."/>
            <person name="Deutschbauer A."/>
        </authorList>
    </citation>
    <scope>NUCLEOTIDE SEQUENCE [LARGE SCALE GENOMIC DNA]</scope>
    <source>
        <strain evidence="3">DSM 19842</strain>
    </source>
</reference>
<accession>A0A1X9YQW7</accession>
<dbReference type="Proteomes" id="UP000266292">
    <property type="component" value="Chromosome"/>
</dbReference>
<keyword evidence="1" id="KW-0812">Transmembrane</keyword>
<evidence type="ECO:0000313" key="3">
    <source>
        <dbReference type="Proteomes" id="UP000266292"/>
    </source>
</evidence>
<evidence type="ECO:0008006" key="4">
    <source>
        <dbReference type="Google" id="ProtNLM"/>
    </source>
</evidence>
<organism evidence="2 3">
    <name type="scientific">Pontibacter actiniarum</name>
    <dbReference type="NCBI Taxonomy" id="323450"/>
    <lineage>
        <taxon>Bacteria</taxon>
        <taxon>Pseudomonadati</taxon>
        <taxon>Bacteroidota</taxon>
        <taxon>Cytophagia</taxon>
        <taxon>Cytophagales</taxon>
        <taxon>Hymenobacteraceae</taxon>
        <taxon>Pontibacter</taxon>
    </lineage>
</organism>
<evidence type="ECO:0000256" key="1">
    <source>
        <dbReference type="SAM" id="Phobius"/>
    </source>
</evidence>
<dbReference type="PROSITE" id="PS51257">
    <property type="entry name" value="PROKAR_LIPOPROTEIN"/>
    <property type="match status" value="1"/>
</dbReference>
<dbReference type="RefSeq" id="WP_025605936.1">
    <property type="nucleotide sequence ID" value="NZ_CP021235.1"/>
</dbReference>